<evidence type="ECO:0000259" key="3">
    <source>
        <dbReference type="Pfam" id="PF00884"/>
    </source>
</evidence>
<dbReference type="PANTHER" id="PTHR45953:SF1">
    <property type="entry name" value="IDURONATE 2-SULFATASE"/>
    <property type="match status" value="1"/>
</dbReference>
<keyword evidence="2 4" id="KW-0378">Hydrolase</keyword>
<evidence type="ECO:0000313" key="4">
    <source>
        <dbReference type="EMBL" id="NME69050.1"/>
    </source>
</evidence>
<feature type="domain" description="Sulfatase N-terminal" evidence="3">
    <location>
        <begin position="1"/>
        <end position="35"/>
    </location>
</feature>
<accession>A0A7X9RUP3</accession>
<dbReference type="GO" id="GO:0008484">
    <property type="term" value="F:sulfuric ester hydrolase activity"/>
    <property type="evidence" value="ECO:0007669"/>
    <property type="project" value="TreeGrafter"/>
</dbReference>
<dbReference type="SUPFAM" id="SSF53649">
    <property type="entry name" value="Alkaline phosphatase-like"/>
    <property type="match status" value="1"/>
</dbReference>
<dbReference type="GO" id="GO:0016740">
    <property type="term" value="F:transferase activity"/>
    <property type="evidence" value="ECO:0007669"/>
    <property type="project" value="UniProtKB-KW"/>
</dbReference>
<dbReference type="Gene3D" id="3.40.720.10">
    <property type="entry name" value="Alkaline Phosphatase, subunit A"/>
    <property type="match status" value="1"/>
</dbReference>
<dbReference type="AlphaFoldDB" id="A0A7X9RUP3"/>
<dbReference type="Proteomes" id="UP000576082">
    <property type="component" value="Unassembled WGS sequence"/>
</dbReference>
<name>A0A7X9RUP3_9BACT</name>
<gene>
    <name evidence="4" type="ORF">HHU12_13835</name>
</gene>
<dbReference type="InterPro" id="IPR017850">
    <property type="entry name" value="Alkaline_phosphatase_core_sf"/>
</dbReference>
<evidence type="ECO:0000256" key="1">
    <source>
        <dbReference type="ARBA" id="ARBA00022723"/>
    </source>
</evidence>
<dbReference type="EMBL" id="JABANE010000033">
    <property type="protein sequence ID" value="NME69050.1"/>
    <property type="molecule type" value="Genomic_DNA"/>
</dbReference>
<dbReference type="Pfam" id="PF00884">
    <property type="entry name" value="Sulfatase"/>
    <property type="match status" value="1"/>
</dbReference>
<comment type="caution">
    <text evidence="4">The sequence shown here is derived from an EMBL/GenBank/DDBJ whole genome shotgun (WGS) entry which is preliminary data.</text>
</comment>
<evidence type="ECO:0000313" key="5">
    <source>
        <dbReference type="Proteomes" id="UP000576082"/>
    </source>
</evidence>
<dbReference type="GO" id="GO:0046872">
    <property type="term" value="F:metal ion binding"/>
    <property type="evidence" value="ECO:0007669"/>
    <property type="project" value="UniProtKB-KW"/>
</dbReference>
<keyword evidence="5" id="KW-1185">Reference proteome</keyword>
<keyword evidence="1" id="KW-0479">Metal-binding</keyword>
<keyword evidence="4" id="KW-0808">Transferase</keyword>
<dbReference type="GO" id="GO:0005737">
    <property type="term" value="C:cytoplasm"/>
    <property type="evidence" value="ECO:0007669"/>
    <property type="project" value="TreeGrafter"/>
</dbReference>
<organism evidence="4 5">
    <name type="scientific">Flammeovirga aprica JL-4</name>
    <dbReference type="NCBI Taxonomy" id="694437"/>
    <lineage>
        <taxon>Bacteria</taxon>
        <taxon>Pseudomonadati</taxon>
        <taxon>Bacteroidota</taxon>
        <taxon>Cytophagia</taxon>
        <taxon>Cytophagales</taxon>
        <taxon>Flammeovirgaceae</taxon>
        <taxon>Flammeovirga</taxon>
    </lineage>
</organism>
<evidence type="ECO:0000256" key="2">
    <source>
        <dbReference type="ARBA" id="ARBA00022801"/>
    </source>
</evidence>
<reference evidence="4 5" key="1">
    <citation type="submission" date="2020-04" db="EMBL/GenBank/DDBJ databases">
        <title>Flammeovirga sp. SR4, a novel species isolated from seawater.</title>
        <authorList>
            <person name="Wang X."/>
        </authorList>
    </citation>
    <scope>NUCLEOTIDE SEQUENCE [LARGE SCALE GENOMIC DNA]</scope>
    <source>
        <strain evidence="4 5">ATCC 23126</strain>
    </source>
</reference>
<proteinExistence type="predicted"/>
<dbReference type="PANTHER" id="PTHR45953">
    <property type="entry name" value="IDURONATE 2-SULFATASE"/>
    <property type="match status" value="1"/>
</dbReference>
<dbReference type="InterPro" id="IPR000917">
    <property type="entry name" value="Sulfatase_N"/>
</dbReference>
<protein>
    <submittedName>
        <fullName evidence="4">Sulfatase-like hydrolase/transferase</fullName>
    </submittedName>
</protein>
<sequence length="39" mass="4441">MDDQVGKVLDALNDSKFAENTMVVFTADRGWNFGEKDYL</sequence>
<dbReference type="RefSeq" id="WP_169657337.1">
    <property type="nucleotide sequence ID" value="NZ_JABANE010000033.1"/>
</dbReference>